<evidence type="ECO:0000313" key="2">
    <source>
        <dbReference type="EMBL" id="MBN7798612.1"/>
    </source>
</evidence>
<dbReference type="SUPFAM" id="SSF54427">
    <property type="entry name" value="NTF2-like"/>
    <property type="match status" value="1"/>
</dbReference>
<gene>
    <name evidence="2" type="ORF">JYP50_18565</name>
</gene>
<dbReference type="EMBL" id="JAFKCZ010000016">
    <property type="protein sequence ID" value="MBN7798612.1"/>
    <property type="molecule type" value="Genomic_DNA"/>
</dbReference>
<evidence type="ECO:0000313" key="3">
    <source>
        <dbReference type="Proteomes" id="UP000664303"/>
    </source>
</evidence>
<dbReference type="Gene3D" id="3.10.450.50">
    <property type="match status" value="1"/>
</dbReference>
<feature type="domain" description="SnoaL-like" evidence="1">
    <location>
        <begin position="7"/>
        <end position="133"/>
    </location>
</feature>
<dbReference type="AlphaFoldDB" id="A0A939DJI8"/>
<reference evidence="2" key="1">
    <citation type="submission" date="2021-02" db="EMBL/GenBank/DDBJ databases">
        <title>PHA producing bacteria isolated from coastal sediment in Guangdong, Shenzhen.</title>
        <authorList>
            <person name="Zheng W."/>
            <person name="Yu S."/>
            <person name="Huang Y."/>
        </authorList>
    </citation>
    <scope>NUCLEOTIDE SEQUENCE</scope>
    <source>
        <strain evidence="2">TN14-10</strain>
    </source>
</reference>
<dbReference type="Proteomes" id="UP000664303">
    <property type="component" value="Unassembled WGS sequence"/>
</dbReference>
<dbReference type="Pfam" id="PF13577">
    <property type="entry name" value="SnoaL_4"/>
    <property type="match status" value="1"/>
</dbReference>
<sequence length="155" mass="17531">MSQWGASVDDYRAIENLIYRYAERIDAGDLEGVAELFRHGAITAPAHDSRVEGYRAVLDMYRASCRIYPETGTPRTRHITTNVLVEVAGEEAIARSTFTVLQATESLPLQPIITGRYSDRFQRRDGAWVFRERAMHVDFVGDCSAHLLYEPPRPG</sequence>
<dbReference type="CDD" id="cd00531">
    <property type="entry name" value="NTF2_like"/>
    <property type="match status" value="1"/>
</dbReference>
<dbReference type="InterPro" id="IPR032710">
    <property type="entry name" value="NTF2-like_dom_sf"/>
</dbReference>
<evidence type="ECO:0000259" key="1">
    <source>
        <dbReference type="Pfam" id="PF13577"/>
    </source>
</evidence>
<name>A0A939DJI8_9GAMM</name>
<organism evidence="2 3">
    <name type="scientific">Parahaliea mediterranea</name>
    <dbReference type="NCBI Taxonomy" id="651086"/>
    <lineage>
        <taxon>Bacteria</taxon>
        <taxon>Pseudomonadati</taxon>
        <taxon>Pseudomonadota</taxon>
        <taxon>Gammaproteobacteria</taxon>
        <taxon>Cellvibrionales</taxon>
        <taxon>Halieaceae</taxon>
        <taxon>Parahaliea</taxon>
    </lineage>
</organism>
<comment type="caution">
    <text evidence="2">The sequence shown here is derived from an EMBL/GenBank/DDBJ whole genome shotgun (WGS) entry which is preliminary data.</text>
</comment>
<proteinExistence type="predicted"/>
<dbReference type="InterPro" id="IPR037401">
    <property type="entry name" value="SnoaL-like"/>
</dbReference>
<keyword evidence="3" id="KW-1185">Reference proteome</keyword>
<dbReference type="RefSeq" id="WP_206562057.1">
    <property type="nucleotide sequence ID" value="NZ_JAFKCZ010000016.1"/>
</dbReference>
<accession>A0A939DJI8</accession>
<protein>
    <submittedName>
        <fullName evidence="2">Nuclear transport factor 2 family protein</fullName>
    </submittedName>
</protein>